<dbReference type="AlphaFoldDB" id="A0A1X6MPM4"/>
<proteinExistence type="predicted"/>
<dbReference type="RefSeq" id="XP_024335119.1">
    <property type="nucleotide sequence ID" value="XM_024479775.1"/>
</dbReference>
<reference evidence="1 2" key="1">
    <citation type="submission" date="2017-04" db="EMBL/GenBank/DDBJ databases">
        <title>Genome Sequence of the Model Brown-Rot Fungus Postia placenta SB12.</title>
        <authorList>
            <consortium name="DOE Joint Genome Institute"/>
            <person name="Gaskell J."/>
            <person name="Kersten P."/>
            <person name="Larrondo L.F."/>
            <person name="Canessa P."/>
            <person name="Martinez D."/>
            <person name="Hibbett D."/>
            <person name="Schmoll M."/>
            <person name="Kubicek C.P."/>
            <person name="Martinez A.T."/>
            <person name="Yadav J."/>
            <person name="Master E."/>
            <person name="Magnuson J.K."/>
            <person name="James T."/>
            <person name="Yaver D."/>
            <person name="Berka R."/>
            <person name="Labutti K."/>
            <person name="Lipzen A."/>
            <person name="Aerts A."/>
            <person name="Barry K."/>
            <person name="Henrissat B."/>
            <person name="Blanchette R."/>
            <person name="Grigoriev I."/>
            <person name="Cullen D."/>
        </authorList>
    </citation>
    <scope>NUCLEOTIDE SEQUENCE [LARGE SCALE GENOMIC DNA]</scope>
    <source>
        <strain evidence="1 2">MAD-698-R-SB12</strain>
    </source>
</reference>
<evidence type="ECO:0008006" key="3">
    <source>
        <dbReference type="Google" id="ProtNLM"/>
    </source>
</evidence>
<name>A0A1X6MPM4_9APHY</name>
<dbReference type="Proteomes" id="UP000194127">
    <property type="component" value="Unassembled WGS sequence"/>
</dbReference>
<dbReference type="SUPFAM" id="SSF52047">
    <property type="entry name" value="RNI-like"/>
    <property type="match status" value="1"/>
</dbReference>
<protein>
    <recommendedName>
        <fullName evidence="3">F-box domain-containing protein</fullName>
    </recommendedName>
</protein>
<accession>A0A1X6MPM4</accession>
<dbReference type="OrthoDB" id="2753739at2759"/>
<dbReference type="GeneID" id="36324725"/>
<gene>
    <name evidence="1" type="ORF">POSPLADRAFT_1049534</name>
</gene>
<keyword evidence="2" id="KW-1185">Reference proteome</keyword>
<evidence type="ECO:0000313" key="1">
    <source>
        <dbReference type="EMBL" id="OSX58325.1"/>
    </source>
</evidence>
<dbReference type="EMBL" id="KZ110605">
    <property type="protein sequence ID" value="OSX58325.1"/>
    <property type="molecule type" value="Genomic_DNA"/>
</dbReference>
<organism evidence="1 2">
    <name type="scientific">Postia placenta MAD-698-R-SB12</name>
    <dbReference type="NCBI Taxonomy" id="670580"/>
    <lineage>
        <taxon>Eukaryota</taxon>
        <taxon>Fungi</taxon>
        <taxon>Dikarya</taxon>
        <taxon>Basidiomycota</taxon>
        <taxon>Agaricomycotina</taxon>
        <taxon>Agaricomycetes</taxon>
        <taxon>Polyporales</taxon>
        <taxon>Adustoporiaceae</taxon>
        <taxon>Rhodonia</taxon>
    </lineage>
</organism>
<evidence type="ECO:0000313" key="2">
    <source>
        <dbReference type="Proteomes" id="UP000194127"/>
    </source>
</evidence>
<sequence>MIIDFVWPDRPTLVACALTCRAWTPKSRRNLFYSLDFHSTKQLTRLSRLLKARPNLVNLVKQLSVAPDAAHLNLASAFPFPLARKLTRVEHLRVFGISRNFPCLDPSFTAALHEFKSITRLEITRTIFPSLVVFGRLLFALPNLSVLICASVRWTKAEYKASMIPPMAVPLKLICMSMSFAYWSTDLVDWLLAVVSHESLRAINLRRIWMKDMKIIEKILSTVGPSLRHLVIGCDILKADEEIHYPSLERNTRLRVIHLEFRAKGEWIPEMLSRVPFADLCQVNIMCAGKIASTDLDRIECTRIDGLLSHKKFAKLEAVVFQYHNYVATGWIAWWQVEIPRRFPRLWSKGLVRFEPWRRDWWEVSAALP</sequence>